<gene>
    <name evidence="2" type="ORF">H6P81_007242</name>
</gene>
<dbReference type="Proteomes" id="UP000825729">
    <property type="component" value="Unassembled WGS sequence"/>
</dbReference>
<feature type="region of interest" description="Disordered" evidence="1">
    <location>
        <begin position="493"/>
        <end position="516"/>
    </location>
</feature>
<dbReference type="PANTHER" id="PTHR34962:SF1">
    <property type="entry name" value="EMBRYO DEFECTIVE 1703-RELATED"/>
    <property type="match status" value="1"/>
</dbReference>
<dbReference type="AlphaFoldDB" id="A0AAV7F449"/>
<feature type="region of interest" description="Disordered" evidence="1">
    <location>
        <begin position="822"/>
        <end position="864"/>
    </location>
</feature>
<feature type="region of interest" description="Disordered" evidence="1">
    <location>
        <begin position="588"/>
        <end position="639"/>
    </location>
</feature>
<accession>A0AAV7F449</accession>
<dbReference type="EMBL" id="JAINDJ010000003">
    <property type="protein sequence ID" value="KAG9454338.1"/>
    <property type="molecule type" value="Genomic_DNA"/>
</dbReference>
<feature type="region of interest" description="Disordered" evidence="1">
    <location>
        <begin position="98"/>
        <end position="141"/>
    </location>
</feature>
<comment type="caution">
    <text evidence="2">The sequence shown here is derived from an EMBL/GenBank/DDBJ whole genome shotgun (WGS) entry which is preliminary data.</text>
</comment>
<organism evidence="2 3">
    <name type="scientific">Aristolochia fimbriata</name>
    <name type="common">White veined hardy Dutchman's pipe vine</name>
    <dbReference type="NCBI Taxonomy" id="158543"/>
    <lineage>
        <taxon>Eukaryota</taxon>
        <taxon>Viridiplantae</taxon>
        <taxon>Streptophyta</taxon>
        <taxon>Embryophyta</taxon>
        <taxon>Tracheophyta</taxon>
        <taxon>Spermatophyta</taxon>
        <taxon>Magnoliopsida</taxon>
        <taxon>Magnoliidae</taxon>
        <taxon>Piperales</taxon>
        <taxon>Aristolochiaceae</taxon>
        <taxon>Aristolochia</taxon>
    </lineage>
</organism>
<feature type="compositionally biased region" description="Basic and acidic residues" evidence="1">
    <location>
        <begin position="607"/>
        <end position="623"/>
    </location>
</feature>
<name>A0AAV7F449_ARIFI</name>
<dbReference type="PANTHER" id="PTHR34962">
    <property type="entry name" value="EMBRYO DEFECTIVE 1703-RELATED"/>
    <property type="match status" value="1"/>
</dbReference>
<evidence type="ECO:0000313" key="3">
    <source>
        <dbReference type="Proteomes" id="UP000825729"/>
    </source>
</evidence>
<sequence>MEALYTPFLSTPKFSIAVSPFTPSPATAYRFSSVLTSSHRSRYKLLSRYTSRCSRGVASCTSAHFGRGSRRQNLLRKKLVEEAQVRIRKDFLHPKLDLNNQNSLPSQNAKFQLDKNGGNLERNSELGAEARGSEVGTVGKSDSAGESLLWRKLEDWVGQYKQEAEYWGVGSTPIFTVYQDTSGNIERVVVEEDEIIKRSQTESWSLKHRQVGEHDLGGVNSKISRAKMVAREIEMRNYKIPENSSIVKFVTQTKKSFSIGWPRSVNLKGDSVSRIGIAFLCGWLIFWVFKKFLIVRNEKIQLTREEKEMLRRKMKLRMEREKESSNVEILWDNHDTSVGAARRPKLDKHELMESILQAKLSTDHFPLPDQSSNVSENSTNYSQKILEIQEMARKVREHELLDSAQLENDEPGMDSSAIQYSVESEEHNNNNSLSTTALDCEKNQSNRLNVNDLGDDSSNMTSRNLGVESDPDKEKYINNPIDSGNALFNVYGDRDSRKPPTDNLSASHESSVSTKPKIIKSVREAREYLSKRQECHVENENPVHVIANSTDSNGEPNDLTSWAFRHLNQTTRPTSKHTMHMEEVSLCLPSSEQHETSPDDESVCTNDFDKNSDASDLSKHVECSSEDSSATSSFQSDKTQKISQSWVEENFEEFGPVIKKIGEGFKENYLAAKESVKEDLSLTSDFNLLIKDLDELEWMKDESLRDVVFRVRENELSGRDPFHMMEAEDKHAFFKGLEKEAEKKNSKLANLHKWIHSRVENLDYGADGISLDDPPEKFIPRWKGPSVDGDPEFLKSFQGQQKLSSQMVGGSHELDQGVVNGHKVSSEQPSSYGSKKVRHVTPPKTVIESSSGSTRAGKKKGKEHWEHTKKWTQGFLEVYNAETDPEVKSTMKEFGKDLDRWITDKELQEAAELMTRIPKRRRKYIEKKLAKLKNEMEMFGPQAVVSKYREYSEEKEEDYLWWLDLSFVLCIELYRVEDGDQKVGFYALEMAEDLELDPKPRHVIAFEDPSDSKNFCYILQAHLEMLGNGSAFIVGQPPKDVFRQAKANGFNVTVIRKGEIELNVDKKLEEVEDDIMEIGSKMYHDEIMRERSVDMGALMKGVFGVRKTIQR</sequence>
<feature type="compositionally biased region" description="Polar residues" evidence="1">
    <location>
        <begin position="502"/>
        <end position="514"/>
    </location>
</feature>
<protein>
    <submittedName>
        <fullName evidence="2">Uncharacterized protein</fullName>
    </submittedName>
</protein>
<keyword evidence="3" id="KW-1185">Reference proteome</keyword>
<evidence type="ECO:0000313" key="2">
    <source>
        <dbReference type="EMBL" id="KAG9454338.1"/>
    </source>
</evidence>
<proteinExistence type="predicted"/>
<feature type="compositionally biased region" description="Polar residues" evidence="1">
    <location>
        <begin position="98"/>
        <end position="110"/>
    </location>
</feature>
<feature type="compositionally biased region" description="Low complexity" evidence="1">
    <location>
        <begin position="626"/>
        <end position="636"/>
    </location>
</feature>
<feature type="region of interest" description="Disordered" evidence="1">
    <location>
        <begin position="422"/>
        <end position="481"/>
    </location>
</feature>
<evidence type="ECO:0000256" key="1">
    <source>
        <dbReference type="SAM" id="MobiDB-lite"/>
    </source>
</evidence>
<reference evidence="2 3" key="1">
    <citation type="submission" date="2021-07" db="EMBL/GenBank/DDBJ databases">
        <title>The Aristolochia fimbriata genome: insights into angiosperm evolution, floral development and chemical biosynthesis.</title>
        <authorList>
            <person name="Jiao Y."/>
        </authorList>
    </citation>
    <scope>NUCLEOTIDE SEQUENCE [LARGE SCALE GENOMIC DNA]</scope>
    <source>
        <strain evidence="2">IBCAS-2021</strain>
        <tissue evidence="2">Leaf</tissue>
    </source>
</reference>